<dbReference type="EMBL" id="QOQK01000008">
    <property type="protein sequence ID" value="RCL84773.1"/>
    <property type="molecule type" value="Genomic_DNA"/>
</dbReference>
<organism evidence="4 5">
    <name type="scientific">PS1 clade bacterium</name>
    <dbReference type="NCBI Taxonomy" id="2175152"/>
    <lineage>
        <taxon>Bacteria</taxon>
        <taxon>Pseudomonadati</taxon>
        <taxon>Pseudomonadota</taxon>
        <taxon>Alphaproteobacteria</taxon>
        <taxon>PS1 clade</taxon>
    </lineage>
</organism>
<evidence type="ECO:0000256" key="1">
    <source>
        <dbReference type="ARBA" id="ARBA00009477"/>
    </source>
</evidence>
<dbReference type="NCBIfam" id="TIGR01730">
    <property type="entry name" value="RND_mfp"/>
    <property type="match status" value="1"/>
</dbReference>
<dbReference type="GO" id="GO:1990281">
    <property type="term" value="C:efflux pump complex"/>
    <property type="evidence" value="ECO:0007669"/>
    <property type="project" value="TreeGrafter"/>
</dbReference>
<dbReference type="Gene3D" id="1.10.287.470">
    <property type="entry name" value="Helix hairpin bin"/>
    <property type="match status" value="1"/>
</dbReference>
<evidence type="ECO:0000313" key="4">
    <source>
        <dbReference type="EMBL" id="RCL84773.1"/>
    </source>
</evidence>
<protein>
    <submittedName>
        <fullName evidence="4">Efflux RND transporter periplasmic adaptor subunit</fullName>
    </submittedName>
</protein>
<dbReference type="InterPro" id="IPR058625">
    <property type="entry name" value="MdtA-like_BSH"/>
</dbReference>
<proteinExistence type="inferred from homology"/>
<dbReference type="GO" id="GO:0015562">
    <property type="term" value="F:efflux transmembrane transporter activity"/>
    <property type="evidence" value="ECO:0007669"/>
    <property type="project" value="TreeGrafter"/>
</dbReference>
<comment type="caution">
    <text evidence="4">The sequence shown here is derived from an EMBL/GenBank/DDBJ whole genome shotgun (WGS) entry which is preliminary data.</text>
</comment>
<dbReference type="Gene3D" id="2.40.50.100">
    <property type="match status" value="1"/>
</dbReference>
<evidence type="ECO:0000313" key="5">
    <source>
        <dbReference type="Proteomes" id="UP000252289"/>
    </source>
</evidence>
<reference evidence="4 5" key="1">
    <citation type="journal article" date="2018" name="Microbiome">
        <title>Fine metagenomic profile of the Mediterranean stratified and mixed water columns revealed by assembly and recruitment.</title>
        <authorList>
            <person name="Haro-Moreno J.M."/>
            <person name="Lopez-Perez M."/>
            <person name="De La Torre J.R."/>
            <person name="Picazo A."/>
            <person name="Camacho A."/>
            <person name="Rodriguez-Valera F."/>
        </authorList>
    </citation>
    <scope>NUCLEOTIDE SEQUENCE [LARGE SCALE GENOMIC DNA]</scope>
    <source>
        <strain evidence="4">MED-G50</strain>
    </source>
</reference>
<dbReference type="InterPro" id="IPR058624">
    <property type="entry name" value="MdtA-like_HH"/>
</dbReference>
<dbReference type="SUPFAM" id="SSF111369">
    <property type="entry name" value="HlyD-like secretion proteins"/>
    <property type="match status" value="1"/>
</dbReference>
<sequence length="422" mass="47232">MVVGTGNQQFRRYIIIRTANMLAKFEDLWKRYVFPPLSDFARLVYKLLTPLPEKARLPVSIIGGSVLFYALMVVTNPKTKTFEPREQSWDVRVHNVVFGTTIPEFMSFGEVMAERNIFLRALVDGEVISVSDDLHEGAFIKKGEKLLTIDPFEYENALGEAKAQLISAEASLKMSLQDYERAQKLFEKGTVALRYLDEKKTDLTVKRANVDRLKIVVRRAKRNLENTNVVAPFDAYVSKVTVDEGRLVNRNDHIALLSDASSYEIRFNLSDSEYGSLLSTQTKILGQPVIAIWKVGDKEISFEGNVKYVGARIDPSIRGVDVIADVKDIGNSQIRGGAFVEVIMQGNKLSNVASIPEDAVFTDNENIKFVYVITNNRLEVRRVKSLMKVGGNILISEGVSDGENVLTTRFTEAAEGVLVNIP</sequence>
<accession>A0A368EKE9</accession>
<comment type="similarity">
    <text evidence="1">Belongs to the membrane fusion protein (MFP) (TC 8.A.1) family.</text>
</comment>
<dbReference type="Gene3D" id="2.40.420.20">
    <property type="match status" value="1"/>
</dbReference>
<gene>
    <name evidence="4" type="ORF">DBW64_02735</name>
</gene>
<dbReference type="Pfam" id="PF25876">
    <property type="entry name" value="HH_MFP_RND"/>
    <property type="match status" value="1"/>
</dbReference>
<dbReference type="AlphaFoldDB" id="A0A368EKE9"/>
<evidence type="ECO:0000259" key="3">
    <source>
        <dbReference type="Pfam" id="PF25917"/>
    </source>
</evidence>
<dbReference type="Pfam" id="PF25917">
    <property type="entry name" value="BSH_RND"/>
    <property type="match status" value="1"/>
</dbReference>
<feature type="domain" description="Multidrug resistance protein MdtA-like alpha-helical hairpin" evidence="2">
    <location>
        <begin position="158"/>
        <end position="226"/>
    </location>
</feature>
<dbReference type="Proteomes" id="UP000252289">
    <property type="component" value="Unassembled WGS sequence"/>
</dbReference>
<dbReference type="PANTHER" id="PTHR30469">
    <property type="entry name" value="MULTIDRUG RESISTANCE PROTEIN MDTA"/>
    <property type="match status" value="1"/>
</dbReference>
<feature type="domain" description="Multidrug resistance protein MdtA-like barrel-sandwich hybrid" evidence="3">
    <location>
        <begin position="119"/>
        <end position="254"/>
    </location>
</feature>
<name>A0A368EKE9_9PROT</name>
<dbReference type="InterPro" id="IPR006143">
    <property type="entry name" value="RND_pump_MFP"/>
</dbReference>
<dbReference type="PANTHER" id="PTHR30469:SF12">
    <property type="entry name" value="MULTIDRUG RESISTANCE PROTEIN MDTA"/>
    <property type="match status" value="1"/>
</dbReference>
<dbReference type="Gene3D" id="2.40.30.170">
    <property type="match status" value="1"/>
</dbReference>
<evidence type="ECO:0000259" key="2">
    <source>
        <dbReference type="Pfam" id="PF25876"/>
    </source>
</evidence>